<dbReference type="GO" id="GO:0008237">
    <property type="term" value="F:metallopeptidase activity"/>
    <property type="evidence" value="ECO:0007669"/>
    <property type="project" value="InterPro"/>
</dbReference>
<dbReference type="Pfam" id="PF16313">
    <property type="entry name" value="DUF4953"/>
    <property type="match status" value="1"/>
</dbReference>
<feature type="domain" description="DUF5117" evidence="4">
    <location>
        <begin position="81"/>
        <end position="272"/>
    </location>
</feature>
<proteinExistence type="predicted"/>
<comment type="caution">
    <text evidence="5">The sequence shown here is derived from an EMBL/GenBank/DDBJ whole genome shotgun (WGS) entry which is preliminary data.</text>
</comment>
<feature type="chain" id="PRO_5020710625" evidence="2">
    <location>
        <begin position="25"/>
        <end position="810"/>
    </location>
</feature>
<dbReference type="SUPFAM" id="SSF55486">
    <property type="entry name" value="Metalloproteases ('zincins'), catalytic domain"/>
    <property type="match status" value="1"/>
</dbReference>
<feature type="domain" description="EcxA zinc-binding" evidence="3">
    <location>
        <begin position="401"/>
        <end position="706"/>
    </location>
</feature>
<dbReference type="InterPro" id="IPR024079">
    <property type="entry name" value="MetalloPept_cat_dom_sf"/>
</dbReference>
<evidence type="ECO:0000259" key="3">
    <source>
        <dbReference type="Pfam" id="PF16313"/>
    </source>
</evidence>
<dbReference type="InterPro" id="IPR032534">
    <property type="entry name" value="EcxA_zinc-bd"/>
</dbReference>
<dbReference type="Gene3D" id="3.40.390.10">
    <property type="entry name" value="Collagenase (Catalytic Domain)"/>
    <property type="match status" value="1"/>
</dbReference>
<reference evidence="5 6" key="1">
    <citation type="submission" date="2019-01" db="EMBL/GenBank/DDBJ databases">
        <title>Sphingomonas mucosissima sp. nov. and Sphingomonas desiccabilis sp. nov., from biological soil crusts in the Colorado Plateau, USA.</title>
        <authorList>
            <person name="Zhu D."/>
        </authorList>
    </citation>
    <scope>NUCLEOTIDE SEQUENCE [LARGE SCALE GENOMIC DNA]</scope>
    <source>
        <strain evidence="5 6">CP1D</strain>
    </source>
</reference>
<dbReference type="InterPro" id="IPR034032">
    <property type="entry name" value="Zn_MMP-like_bac"/>
</dbReference>
<evidence type="ECO:0000313" key="5">
    <source>
        <dbReference type="EMBL" id="RXZ35572.1"/>
    </source>
</evidence>
<dbReference type="OrthoDB" id="9776599at2"/>
<keyword evidence="6" id="KW-1185">Reference proteome</keyword>
<dbReference type="EMBL" id="SDPT01000001">
    <property type="protein sequence ID" value="RXZ35572.1"/>
    <property type="molecule type" value="Genomic_DNA"/>
</dbReference>
<protein>
    <submittedName>
        <fullName evidence="5">DUF5117 domain-containing protein</fullName>
    </submittedName>
</protein>
<dbReference type="InterPro" id="IPR033413">
    <property type="entry name" value="DUF5117"/>
</dbReference>
<evidence type="ECO:0000259" key="4">
    <source>
        <dbReference type="Pfam" id="PF17148"/>
    </source>
</evidence>
<dbReference type="Pfam" id="PF17148">
    <property type="entry name" value="DUF5117"/>
    <property type="match status" value="1"/>
</dbReference>
<feature type="region of interest" description="Disordered" evidence="1">
    <location>
        <begin position="787"/>
        <end position="810"/>
    </location>
</feature>
<evidence type="ECO:0000256" key="1">
    <source>
        <dbReference type="SAM" id="MobiDB-lite"/>
    </source>
</evidence>
<name>A0A4Q2J2F9_9SPHN</name>
<sequence length="810" mass="86274">MHRQLLGALALGSALIAPAPAAWAQLGEAPLLPVRAEKDSGRILLTLPPPDKDGVSGRFLYASALRTGLGSAPIRLDHAMNGSTEILAFRRYGKKIAVTFENPAFRAGGDAEVQRGARESFPVTTAWMTDIVSTNADGSTVIDIADYLTRDSVGIASALNAPAGGGKGFKLVDALSAADAGSVKAFPDNIEMEAVQTYASDTPGREVSNIAPDARQVSFVVHHSLIRLPEPGFVPRRFDIRSSANGTQVFDFAAPLGQDVVYGLANRFRLEKVDPAAARSRVKKPIVFYIDSAAPEPTRTALAEGVAWWSQAFDAAGLVDAFQVRILPAGVDPLDVRYNVVNWGHRLTRSWSYGQAIIDPRTGEIVKSSVVLGSLRVRQDMMIFEGLVGADQTGRGGPNDPVRVSLQRLRQLGAHEVGHALGFMHNFAGSTQGRTSVMDYPGPNVLLTDGQIDLSDAYADGIGSWDKFAVDWLYADPAPGADPDAAADAKARAIHEAGLRFITDIDGRSPETPSPWGSMWDNGADPAAELVRLMEVRRVAVANYGPRVLRPGEALSNLRRKFVPVWLLHRYQVDAAGKLVGGVQLEYAVVGDGRAPAVPVSAAEQNAALDALMATLSAEALHVPDALVPVLSSGVNGRGDPQFDTEVFRNAGSAAFDPLVATDVAAQVTLDTLLAPARLSRVYAQHARDAGLPGLETLLDRLVATTVPPHPDAVQRRIAYRTILTMARTAQDGETAPDIAAILSDRVERLANGLAATRGTGSDAAWARGTGRMFRDPDLLARELANMPRTPDLPPGMPIGGGETGWFDDL</sequence>
<organism evidence="5 6">
    <name type="scientific">Sphingomonas desiccabilis</name>
    <dbReference type="NCBI Taxonomy" id="429134"/>
    <lineage>
        <taxon>Bacteria</taxon>
        <taxon>Pseudomonadati</taxon>
        <taxon>Pseudomonadota</taxon>
        <taxon>Alphaproteobacteria</taxon>
        <taxon>Sphingomonadales</taxon>
        <taxon>Sphingomonadaceae</taxon>
        <taxon>Sphingomonas</taxon>
    </lineage>
</organism>
<keyword evidence="2" id="KW-0732">Signal</keyword>
<evidence type="ECO:0000313" key="6">
    <source>
        <dbReference type="Proteomes" id="UP000292347"/>
    </source>
</evidence>
<dbReference type="AlphaFoldDB" id="A0A4Q2J2F9"/>
<accession>A0A4Q2J2F9</accession>
<dbReference type="PANTHER" id="PTHR38478">
    <property type="entry name" value="PEPTIDASE M1A AND M12B"/>
    <property type="match status" value="1"/>
</dbReference>
<dbReference type="Proteomes" id="UP000292347">
    <property type="component" value="Unassembled WGS sequence"/>
</dbReference>
<feature type="signal peptide" evidence="2">
    <location>
        <begin position="1"/>
        <end position="24"/>
    </location>
</feature>
<evidence type="ECO:0000256" key="2">
    <source>
        <dbReference type="SAM" id="SignalP"/>
    </source>
</evidence>
<dbReference type="PANTHER" id="PTHR38478:SF1">
    <property type="entry name" value="ZINC DEPENDENT METALLOPROTEASE DOMAIN LIPOPROTEIN"/>
    <property type="match status" value="1"/>
</dbReference>
<gene>
    <name evidence="5" type="ORF">EO081_00015</name>
</gene>
<dbReference type="CDD" id="cd04276">
    <property type="entry name" value="ZnMc_MMP_like_2"/>
    <property type="match status" value="1"/>
</dbReference>